<reference evidence="2" key="1">
    <citation type="journal article" date="2021" name="Nat. Commun.">
        <title>Genetic determinants of endophytism in the Arabidopsis root mycobiome.</title>
        <authorList>
            <person name="Mesny F."/>
            <person name="Miyauchi S."/>
            <person name="Thiergart T."/>
            <person name="Pickel B."/>
            <person name="Atanasova L."/>
            <person name="Karlsson M."/>
            <person name="Huettel B."/>
            <person name="Barry K.W."/>
            <person name="Haridas S."/>
            <person name="Chen C."/>
            <person name="Bauer D."/>
            <person name="Andreopoulos W."/>
            <person name="Pangilinan J."/>
            <person name="LaButti K."/>
            <person name="Riley R."/>
            <person name="Lipzen A."/>
            <person name="Clum A."/>
            <person name="Drula E."/>
            <person name="Henrissat B."/>
            <person name="Kohler A."/>
            <person name="Grigoriev I.V."/>
            <person name="Martin F.M."/>
            <person name="Hacquard S."/>
        </authorList>
    </citation>
    <scope>NUCLEOTIDE SEQUENCE</scope>
    <source>
        <strain evidence="2">MPI-CAGE-CH-0235</strain>
    </source>
</reference>
<keyword evidence="3" id="KW-1185">Reference proteome</keyword>
<organism evidence="2 3">
    <name type="scientific">Stachybotrys elegans</name>
    <dbReference type="NCBI Taxonomy" id="80388"/>
    <lineage>
        <taxon>Eukaryota</taxon>
        <taxon>Fungi</taxon>
        <taxon>Dikarya</taxon>
        <taxon>Ascomycota</taxon>
        <taxon>Pezizomycotina</taxon>
        <taxon>Sordariomycetes</taxon>
        <taxon>Hypocreomycetidae</taxon>
        <taxon>Hypocreales</taxon>
        <taxon>Stachybotryaceae</taxon>
        <taxon>Stachybotrys</taxon>
    </lineage>
</organism>
<name>A0A8K0SS38_9HYPO</name>
<feature type="compositionally biased region" description="Basic and acidic residues" evidence="1">
    <location>
        <begin position="489"/>
        <end position="499"/>
    </location>
</feature>
<feature type="region of interest" description="Disordered" evidence="1">
    <location>
        <begin position="271"/>
        <end position="299"/>
    </location>
</feature>
<dbReference type="EMBL" id="JAGPNK010000007">
    <property type="protein sequence ID" value="KAH7318171.1"/>
    <property type="molecule type" value="Genomic_DNA"/>
</dbReference>
<evidence type="ECO:0000256" key="1">
    <source>
        <dbReference type="SAM" id="MobiDB-lite"/>
    </source>
</evidence>
<feature type="region of interest" description="Disordered" evidence="1">
    <location>
        <begin position="467"/>
        <end position="499"/>
    </location>
</feature>
<dbReference type="OrthoDB" id="5105774at2759"/>
<accession>A0A8K0SS38</accession>
<sequence length="499" mass="56192">MYHAAHLSQDPRPKDWEANAVLLGICAAPGTVQSATNQCQLSDPTVNDSQTCDIRLPESYQHRFLSKVEDMLSGIAHGRLRPASPADVDLPSATSSPCYEVLVPHRNDTVHHHRVGQEDPTTWHVILVDGTWHPHMEWSLCRRWAKIAFANESLPEWMNDGLKIICVYEIIKIRMNQKFNRYAWELLEKDLGGDKHVDMHGEDTVKLGHSLSILVRMMFAFSDEEASALTANLNHVLTRECYHIMVHFDVPSALKLNVLITSTKSAPYRSAEKQPLNLVSTTGHQTYPTGSDSHTTQSREKTLRLLQQELCAYYTGEGEFYEIDIDDGNWLRYEFQCEECEVYPVEFMVIKNNPKSLGQHTLAEREVAVACFNHPGSGFHALVLGQLGASLGGKVVAKPTRGSERVIIFDEVHTNKNSESNIGFYHCQCTCQEGSSESHLHQVVLHTLPQMLSLDLPFCQGPGPRPHPPNFLWSYPPTTNDTAEDDGLDIERHDEPNLL</sequence>
<comment type="caution">
    <text evidence="2">The sequence shown here is derived from an EMBL/GenBank/DDBJ whole genome shotgun (WGS) entry which is preliminary data.</text>
</comment>
<protein>
    <submittedName>
        <fullName evidence="2">Uncharacterized protein</fullName>
    </submittedName>
</protein>
<evidence type="ECO:0000313" key="3">
    <source>
        <dbReference type="Proteomes" id="UP000813444"/>
    </source>
</evidence>
<feature type="compositionally biased region" description="Polar residues" evidence="1">
    <location>
        <begin position="277"/>
        <end position="296"/>
    </location>
</feature>
<gene>
    <name evidence="2" type="ORF">B0I35DRAFT_409103</name>
</gene>
<dbReference type="Proteomes" id="UP000813444">
    <property type="component" value="Unassembled WGS sequence"/>
</dbReference>
<evidence type="ECO:0000313" key="2">
    <source>
        <dbReference type="EMBL" id="KAH7318171.1"/>
    </source>
</evidence>
<dbReference type="AlphaFoldDB" id="A0A8K0SS38"/>
<proteinExistence type="predicted"/>